<comment type="caution">
    <text evidence="1">The sequence shown here is derived from an EMBL/GenBank/DDBJ whole genome shotgun (WGS) entry which is preliminary data.</text>
</comment>
<dbReference type="PANTHER" id="PTHR13617:SF14">
    <property type="entry name" value="PROTEIN ABHD18"/>
    <property type="match status" value="1"/>
</dbReference>
<dbReference type="AlphaFoldDB" id="A0A9P1I7S3"/>
<dbReference type="Gene3D" id="3.40.50.1820">
    <property type="entry name" value="alpha/beta hydrolase"/>
    <property type="match status" value="1"/>
</dbReference>
<dbReference type="EMBL" id="CANHGI010000001">
    <property type="protein sequence ID" value="CAI5440234.1"/>
    <property type="molecule type" value="Genomic_DNA"/>
</dbReference>
<dbReference type="Proteomes" id="UP001152747">
    <property type="component" value="Unassembled WGS sequence"/>
</dbReference>
<keyword evidence="2" id="KW-1185">Reference proteome</keyword>
<dbReference type="SUPFAM" id="SSF53474">
    <property type="entry name" value="alpha/beta-Hydrolases"/>
    <property type="match status" value="1"/>
</dbReference>
<dbReference type="InterPro" id="IPR019149">
    <property type="entry name" value="ABHD18"/>
</dbReference>
<sequence length="333" mass="37814">MAKYRREVMSQRLVVNYVEDLKPPIEYAKKITKNDVTFIDGYFTSPHALLFPESMPGPVGRAHFRAFLPEKKMGPICIHLAGTGDHSYFRREWLLVEDMLKDGIGSIIIQNPFYGDRKPPQQFRSSLENVSDLFVMGAAIIAETNYLFSWAAGLGYGPFAISGVSMGGFMAQLSGSNAHRPTVIVPILSWTTSSPSYTDGAIAPAIQWQNLQAQLEDQHYLDKIKQIPDVDWLDRMHEMTSENGDLPARNMMRILMDYFVSLENYPVPIAPNLAHIFLADQDMYVLRNGGTKSYQEVWPGCHVEMMENVGHVTAYLTKHQVWRRKIGQLLREL</sequence>
<dbReference type="OrthoDB" id="9987145at2759"/>
<accession>A0A9P1I7S3</accession>
<reference evidence="1" key="1">
    <citation type="submission" date="2022-11" db="EMBL/GenBank/DDBJ databases">
        <authorList>
            <person name="Kikuchi T."/>
        </authorList>
    </citation>
    <scope>NUCLEOTIDE SEQUENCE</scope>
    <source>
        <strain evidence="1">PS1010</strain>
    </source>
</reference>
<proteinExistence type="predicted"/>
<evidence type="ECO:0000313" key="2">
    <source>
        <dbReference type="Proteomes" id="UP001152747"/>
    </source>
</evidence>
<gene>
    <name evidence="1" type="ORF">CAMP_LOCUS2871</name>
</gene>
<dbReference type="PANTHER" id="PTHR13617">
    <property type="entry name" value="PROTEIN ABHD18"/>
    <property type="match status" value="1"/>
</dbReference>
<evidence type="ECO:0000313" key="1">
    <source>
        <dbReference type="EMBL" id="CAI5440234.1"/>
    </source>
</evidence>
<protein>
    <submittedName>
        <fullName evidence="1">Uncharacterized protein</fullName>
    </submittedName>
</protein>
<dbReference type="InterPro" id="IPR029058">
    <property type="entry name" value="AB_hydrolase_fold"/>
</dbReference>
<name>A0A9P1I7S3_9PELO</name>
<organism evidence="1 2">
    <name type="scientific">Caenorhabditis angaria</name>
    <dbReference type="NCBI Taxonomy" id="860376"/>
    <lineage>
        <taxon>Eukaryota</taxon>
        <taxon>Metazoa</taxon>
        <taxon>Ecdysozoa</taxon>
        <taxon>Nematoda</taxon>
        <taxon>Chromadorea</taxon>
        <taxon>Rhabditida</taxon>
        <taxon>Rhabditina</taxon>
        <taxon>Rhabditomorpha</taxon>
        <taxon>Rhabditoidea</taxon>
        <taxon>Rhabditidae</taxon>
        <taxon>Peloderinae</taxon>
        <taxon>Caenorhabditis</taxon>
    </lineage>
</organism>
<dbReference type="Pfam" id="PF09752">
    <property type="entry name" value="ABHD18"/>
    <property type="match status" value="1"/>
</dbReference>